<evidence type="ECO:0000256" key="2">
    <source>
        <dbReference type="ARBA" id="ARBA00022691"/>
    </source>
</evidence>
<dbReference type="GO" id="GO:0006779">
    <property type="term" value="P:porphyrin-containing compound biosynthetic process"/>
    <property type="evidence" value="ECO:0007669"/>
    <property type="project" value="TreeGrafter"/>
</dbReference>
<dbReference type="Pfam" id="PF04055">
    <property type="entry name" value="Radical_SAM"/>
    <property type="match status" value="1"/>
</dbReference>
<dbReference type="SUPFAM" id="SSF102114">
    <property type="entry name" value="Radical SAM enzymes"/>
    <property type="match status" value="1"/>
</dbReference>
<evidence type="ECO:0000256" key="3">
    <source>
        <dbReference type="ARBA" id="ARBA00022723"/>
    </source>
</evidence>
<keyword evidence="8" id="KW-0560">Oxidoreductase</keyword>
<dbReference type="GO" id="GO:0005737">
    <property type="term" value="C:cytoplasm"/>
    <property type="evidence" value="ECO:0007669"/>
    <property type="project" value="TreeGrafter"/>
</dbReference>
<dbReference type="CDD" id="cd01335">
    <property type="entry name" value="Radical_SAM"/>
    <property type="match status" value="1"/>
</dbReference>
<organism evidence="8">
    <name type="scientific">uncultured Pleomorphomonas sp</name>
    <dbReference type="NCBI Taxonomy" id="442121"/>
    <lineage>
        <taxon>Bacteria</taxon>
        <taxon>Pseudomonadati</taxon>
        <taxon>Pseudomonadota</taxon>
        <taxon>Alphaproteobacteria</taxon>
        <taxon>Hyphomicrobiales</taxon>
        <taxon>Pleomorphomonadaceae</taxon>
        <taxon>Pleomorphomonas</taxon>
        <taxon>environmental samples</taxon>
    </lineage>
</organism>
<dbReference type="InterPro" id="IPR007197">
    <property type="entry name" value="rSAM"/>
</dbReference>
<proteinExistence type="predicted"/>
<dbReference type="InterPro" id="IPR058240">
    <property type="entry name" value="rSAM_sf"/>
</dbReference>
<keyword evidence="5" id="KW-0411">Iron-sulfur</keyword>
<dbReference type="PANTHER" id="PTHR13932">
    <property type="entry name" value="COPROPORPHYRINIGEN III OXIDASE"/>
    <property type="match status" value="1"/>
</dbReference>
<keyword evidence="3" id="KW-0479">Metal-binding</keyword>
<dbReference type="InterPro" id="IPR034505">
    <property type="entry name" value="Coproporphyrinogen-III_oxidase"/>
</dbReference>
<dbReference type="GO" id="GO:0051539">
    <property type="term" value="F:4 iron, 4 sulfur cluster binding"/>
    <property type="evidence" value="ECO:0007669"/>
    <property type="project" value="TreeGrafter"/>
</dbReference>
<dbReference type="SFLD" id="SFLDG01082">
    <property type="entry name" value="B12-binding_domain_containing"/>
    <property type="match status" value="1"/>
</dbReference>
<evidence type="ECO:0000256" key="1">
    <source>
        <dbReference type="ARBA" id="ARBA00001966"/>
    </source>
</evidence>
<dbReference type="GO" id="GO:0051989">
    <property type="term" value="F:coproporphyrinogen dehydrogenase activity"/>
    <property type="evidence" value="ECO:0007669"/>
    <property type="project" value="UniProtKB-EC"/>
</dbReference>
<keyword evidence="4" id="KW-0408">Iron</keyword>
<comment type="cofactor">
    <cofactor evidence="1">
        <name>[4Fe-4S] cluster</name>
        <dbReference type="ChEBI" id="CHEBI:49883"/>
    </cofactor>
</comment>
<dbReference type="Gene3D" id="3.20.20.70">
    <property type="entry name" value="Aldolase class I"/>
    <property type="match status" value="1"/>
</dbReference>
<reference evidence="8" key="1">
    <citation type="submission" date="2016-08" db="EMBL/GenBank/DDBJ databases">
        <authorList>
            <person name="Seilhamer J.J."/>
        </authorList>
    </citation>
    <scope>NUCLEOTIDE SEQUENCE</scope>
    <source>
        <strain evidence="8">86</strain>
    </source>
</reference>
<dbReference type="EMBL" id="FMJD01000008">
    <property type="protein sequence ID" value="SCM76273.1"/>
    <property type="molecule type" value="Genomic_DNA"/>
</dbReference>
<dbReference type="NCBIfam" id="TIGR04107">
    <property type="entry name" value="rSAM_HutW"/>
    <property type="match status" value="1"/>
</dbReference>
<dbReference type="SFLD" id="SFLDS00029">
    <property type="entry name" value="Radical_SAM"/>
    <property type="match status" value="1"/>
</dbReference>
<dbReference type="SFLD" id="SFLDG01065">
    <property type="entry name" value="anaerobic_coproporphyrinogen-I"/>
    <property type="match status" value="1"/>
</dbReference>
<accession>A0A212LFD3</accession>
<dbReference type="EC" id="1.3.98.3" evidence="8"/>
<dbReference type="GO" id="GO:0046872">
    <property type="term" value="F:metal ion binding"/>
    <property type="evidence" value="ECO:0007669"/>
    <property type="project" value="UniProtKB-KW"/>
</dbReference>
<dbReference type="AlphaFoldDB" id="A0A212LFD3"/>
<dbReference type="InterPro" id="IPR026332">
    <property type="entry name" value="HutW"/>
</dbReference>
<feature type="region of interest" description="Disordered" evidence="6">
    <location>
        <begin position="1"/>
        <end position="21"/>
    </location>
</feature>
<dbReference type="InterPro" id="IPR013785">
    <property type="entry name" value="Aldolase_TIM"/>
</dbReference>
<name>A0A212LFD3_9HYPH</name>
<evidence type="ECO:0000256" key="5">
    <source>
        <dbReference type="ARBA" id="ARBA00023014"/>
    </source>
</evidence>
<protein>
    <submittedName>
        <fullName evidence="8">Coproporphyrinogen III oxidase, anaerobic</fullName>
        <ecNumber evidence="8">1.3.98.3</ecNumber>
    </submittedName>
</protein>
<gene>
    <name evidence="8" type="ORF">KL86PLE_40078</name>
</gene>
<keyword evidence="2" id="KW-0949">S-adenosyl-L-methionine</keyword>
<evidence type="ECO:0000313" key="8">
    <source>
        <dbReference type="EMBL" id="SCM76273.1"/>
    </source>
</evidence>
<evidence type="ECO:0000256" key="6">
    <source>
        <dbReference type="SAM" id="MobiDB-lite"/>
    </source>
</evidence>
<dbReference type="PANTHER" id="PTHR13932:SF9">
    <property type="entry name" value="COPROPORPHYRINOGEN III OXIDASE"/>
    <property type="match status" value="1"/>
</dbReference>
<sequence>MRPQQPSARPAGHPTVAGGMSPSAGPADLSAFLPVAGGDALTGAFARRAPMMPWQTDRRIPEEEFPRHVAAVFGAASPARRVAYVHVPFCHTHCLFCGFYQNPYDAEETHAFAGRLVREIEAAAARPLHRDGRPIEAVFLGGGTPTALAAEDIAAVVGALRRCLPLAEDCEITLEGRTHDFTPDKVEAALGAGVTRFSIGVQSFDTRVRRRLGRKFDRAGLLALLEELVQAGGASLVIDLIYGLPGQDATVWRDDVETAAGLGLDGLDIYALSIFPGVPLSRAITAGKTLPVPSLATQAESYAHAVGRFAELGWKRLSQAHMARTGRERSLYNQLVKTDAACLAFGPGAGGSAHGRSWRTVADLAEWSRRIEVGAPTVAMMAEGTPRRAVHARIRSQLEDGVFDGASVEALVPGFLAAAEPLLSAWTAAGLGARQGSSFRTTVAGDFWMTTLAAGLIQASETLGSTRERAGLHAGRAP</sequence>
<evidence type="ECO:0000256" key="4">
    <source>
        <dbReference type="ARBA" id="ARBA00023004"/>
    </source>
</evidence>
<dbReference type="SMART" id="SM00729">
    <property type="entry name" value="Elp3"/>
    <property type="match status" value="1"/>
</dbReference>
<dbReference type="PROSITE" id="PS51918">
    <property type="entry name" value="RADICAL_SAM"/>
    <property type="match status" value="1"/>
</dbReference>
<dbReference type="SFLD" id="SFLDF00311">
    <property type="entry name" value="heme_degradation_proteins_(Hut"/>
    <property type="match status" value="1"/>
</dbReference>
<evidence type="ECO:0000259" key="7">
    <source>
        <dbReference type="PROSITE" id="PS51918"/>
    </source>
</evidence>
<dbReference type="RefSeq" id="WP_288196494.1">
    <property type="nucleotide sequence ID" value="NZ_LT608334.1"/>
</dbReference>
<feature type="domain" description="Radical SAM core" evidence="7">
    <location>
        <begin position="75"/>
        <end position="316"/>
    </location>
</feature>
<dbReference type="InterPro" id="IPR006638">
    <property type="entry name" value="Elp3/MiaA/NifB-like_rSAM"/>
</dbReference>